<dbReference type="EMBL" id="QOPI01000018">
    <property type="protein sequence ID" value="RCL44011.1"/>
    <property type="molecule type" value="Genomic_DNA"/>
</dbReference>
<dbReference type="Proteomes" id="UP000252915">
    <property type="component" value="Unassembled WGS sequence"/>
</dbReference>
<sequence>MRLPFKTKEETTDEYISVIKELCIIQHEDTWYKDKSHAVLYPDLEDAKKKVAKPHYWILNAIDEYDEADNKEPALLAMAQVVFNTNNYSEKLVAENENIEAKTELAQSLANFAINTKVIAEHMISMDVPKYARLIMDVAEAENLITEWLK</sequence>
<gene>
    <name evidence="1" type="ORF">DBW92_03500</name>
</gene>
<protein>
    <submittedName>
        <fullName evidence="1">Uncharacterized protein</fullName>
    </submittedName>
</protein>
<evidence type="ECO:0000313" key="2">
    <source>
        <dbReference type="Proteomes" id="UP000252915"/>
    </source>
</evidence>
<dbReference type="AlphaFoldDB" id="A0A368C3F3"/>
<proteinExistence type="predicted"/>
<accession>A0A368C3F3</accession>
<organism evidence="1 2">
    <name type="scientific">SAR86 cluster bacterium</name>
    <dbReference type="NCBI Taxonomy" id="2030880"/>
    <lineage>
        <taxon>Bacteria</taxon>
        <taxon>Pseudomonadati</taxon>
        <taxon>Pseudomonadota</taxon>
        <taxon>Gammaproteobacteria</taxon>
        <taxon>SAR86 cluster</taxon>
    </lineage>
</organism>
<name>A0A368C3F3_9GAMM</name>
<evidence type="ECO:0000313" key="1">
    <source>
        <dbReference type="EMBL" id="RCL44011.1"/>
    </source>
</evidence>
<comment type="caution">
    <text evidence="1">The sequence shown here is derived from an EMBL/GenBank/DDBJ whole genome shotgun (WGS) entry which is preliminary data.</text>
</comment>
<reference evidence="1 2" key="1">
    <citation type="journal article" date="2018" name="Microbiome">
        <title>Fine metagenomic profile of the Mediterranean stratified and mixed water columns revealed by assembly and recruitment.</title>
        <authorList>
            <person name="Haro-Moreno J.M."/>
            <person name="Lopez-Perez M."/>
            <person name="De La Torre J.R."/>
            <person name="Picazo A."/>
            <person name="Camacho A."/>
            <person name="Rodriguez-Valera F."/>
        </authorList>
    </citation>
    <scope>NUCLEOTIDE SEQUENCE [LARGE SCALE GENOMIC DNA]</scope>
    <source>
        <strain evidence="1">MED-G78</strain>
    </source>
</reference>